<dbReference type="AlphaFoldDB" id="A0AA86JL30"/>
<gene>
    <name evidence="2" type="ORF">CNEO2_70097</name>
    <name evidence="1" type="ORF">CNEO_44827</name>
</gene>
<comment type="caution">
    <text evidence="1">The sequence shown here is derived from an EMBL/GenBank/DDBJ whole genome shotgun (WGS) entry which is preliminary data.</text>
</comment>
<dbReference type="Proteomes" id="UP001189143">
    <property type="component" value="Unassembled WGS sequence"/>
</dbReference>
<dbReference type="EMBL" id="CAMTCP010000281">
    <property type="protein sequence ID" value="CAI3687033.1"/>
    <property type="molecule type" value="Genomic_DNA"/>
</dbReference>
<sequence>MIYFVKAKKSKGGKNMKMSNRFERHIKIKYNFFTYSSVMPSGVYIL</sequence>
<evidence type="ECO:0000313" key="3">
    <source>
        <dbReference type="Proteomes" id="UP000789738"/>
    </source>
</evidence>
<organism evidence="1 3">
    <name type="scientific">Clostridium neonatale</name>
    <dbReference type="NCBI Taxonomy" id="137838"/>
    <lineage>
        <taxon>Bacteria</taxon>
        <taxon>Bacillati</taxon>
        <taxon>Bacillota</taxon>
        <taxon>Clostridia</taxon>
        <taxon>Eubacteriales</taxon>
        <taxon>Clostridiaceae</taxon>
        <taxon>Clostridium</taxon>
    </lineage>
</organism>
<protein>
    <submittedName>
        <fullName evidence="1">Uncharacterized protein</fullName>
    </submittedName>
</protein>
<reference evidence="2" key="2">
    <citation type="submission" date="2022-10" db="EMBL/GenBank/DDBJ databases">
        <authorList>
            <person name="Aires J."/>
            <person name="Mesa V."/>
        </authorList>
    </citation>
    <scope>NUCLEOTIDE SEQUENCE</scope>
    <source>
        <strain evidence="2">Clostridium neonatale JD116</strain>
    </source>
</reference>
<evidence type="ECO:0000313" key="2">
    <source>
        <dbReference type="EMBL" id="CAI3687033.1"/>
    </source>
</evidence>
<evidence type="ECO:0000313" key="1">
    <source>
        <dbReference type="EMBL" id="CAG9710528.1"/>
    </source>
</evidence>
<dbReference type="EMBL" id="CAKJVE010000004">
    <property type="protein sequence ID" value="CAG9710528.1"/>
    <property type="molecule type" value="Genomic_DNA"/>
</dbReference>
<dbReference type="Proteomes" id="UP000789738">
    <property type="component" value="Unassembled WGS sequence"/>
</dbReference>
<accession>A0AA86JL30</accession>
<name>A0AA86JL30_9CLOT</name>
<reference evidence="1" key="1">
    <citation type="submission" date="2021-10" db="EMBL/GenBank/DDBJ databases">
        <authorList>
            <person name="Mesa V."/>
        </authorList>
    </citation>
    <scope>NUCLEOTIDE SEQUENCE</scope>
    <source>
        <strain evidence="1">CC3_PB</strain>
    </source>
</reference>
<proteinExistence type="predicted"/>